<sequence>MRITHVSDSYLPLLGGIETQVARLARRQADAGHDVEVITTTPARPGAHGITTGRGDDGVTVHRVAARVPGGYPVHPRSTRHVRGRLRAADAEGRRPDVVHLHMGVLAPTTQAALRPVTRLGLPALLTVHSVWDGWERAFAALDGAARWSAWPVQWSAVSELTAAPLRRIVGRRLGAAEADARVSVLGNGIDVDAWRLPRTERGDRAEGHEVHVVSATRFAPRKRVLPMLEAIAAAAGRAPGALVATIGGDGPQLAEARAWVRDKGLSDVVRLVGRLSPTELKRLYVRADVFVAPAVQDAFGIAALEAQAAGLAVVSRSQSGVAERLVDGRDALLVDDDDAMADALVRLARQPDLLDAIIAHNRTADLATSWPRVLADTEAAYRRAATLTQR</sequence>
<dbReference type="Proteomes" id="UP001319870">
    <property type="component" value="Unassembled WGS sequence"/>
</dbReference>
<keyword evidence="2" id="KW-0808">Transferase</keyword>
<evidence type="ECO:0000259" key="4">
    <source>
        <dbReference type="Pfam" id="PF13439"/>
    </source>
</evidence>
<dbReference type="CDD" id="cd03801">
    <property type="entry name" value="GT4_PimA-like"/>
    <property type="match status" value="1"/>
</dbReference>
<dbReference type="PANTHER" id="PTHR12526:SF635">
    <property type="entry name" value="GLYCOSYL TRANSFERASE GROUP 1"/>
    <property type="match status" value="1"/>
</dbReference>
<keyword evidence="6" id="KW-1185">Reference proteome</keyword>
<organism evidence="5 6">
    <name type="scientific">Isoptericola luteus</name>
    <dbReference type="NCBI Taxonomy" id="2879484"/>
    <lineage>
        <taxon>Bacteria</taxon>
        <taxon>Bacillati</taxon>
        <taxon>Actinomycetota</taxon>
        <taxon>Actinomycetes</taxon>
        <taxon>Micrococcales</taxon>
        <taxon>Promicromonosporaceae</taxon>
        <taxon>Isoptericola</taxon>
    </lineage>
</organism>
<feature type="domain" description="Glycosyl transferase family 1" evidence="3">
    <location>
        <begin position="211"/>
        <end position="361"/>
    </location>
</feature>
<dbReference type="SUPFAM" id="SSF53756">
    <property type="entry name" value="UDP-Glycosyltransferase/glycogen phosphorylase"/>
    <property type="match status" value="1"/>
</dbReference>
<evidence type="ECO:0000313" key="6">
    <source>
        <dbReference type="Proteomes" id="UP001319870"/>
    </source>
</evidence>
<evidence type="ECO:0000256" key="2">
    <source>
        <dbReference type="ARBA" id="ARBA00022679"/>
    </source>
</evidence>
<dbReference type="RefSeq" id="WP_225564352.1">
    <property type="nucleotide sequence ID" value="NZ_JAIXCQ010000002.1"/>
</dbReference>
<evidence type="ECO:0000313" key="5">
    <source>
        <dbReference type="EMBL" id="MCA5892582.1"/>
    </source>
</evidence>
<dbReference type="Pfam" id="PF13439">
    <property type="entry name" value="Glyco_transf_4"/>
    <property type="match status" value="1"/>
</dbReference>
<reference evidence="5 6" key="1">
    <citation type="submission" date="2021-09" db="EMBL/GenBank/DDBJ databases">
        <title>Isoptericola luteus sp. nov., a novel bacterium isolated from Harbin, the capital city of Heilongjiang province.</title>
        <authorList>
            <person name="Li J."/>
        </authorList>
    </citation>
    <scope>NUCLEOTIDE SEQUENCE [LARGE SCALE GENOMIC DNA]</scope>
    <source>
        <strain evidence="5 6">NEAU-Y5</strain>
    </source>
</reference>
<evidence type="ECO:0000259" key="3">
    <source>
        <dbReference type="Pfam" id="PF00534"/>
    </source>
</evidence>
<accession>A0ABS7ZDN9</accession>
<dbReference type="EMBL" id="JAIXCQ010000002">
    <property type="protein sequence ID" value="MCA5892582.1"/>
    <property type="molecule type" value="Genomic_DNA"/>
</dbReference>
<comment type="caution">
    <text evidence="5">The sequence shown here is derived from an EMBL/GenBank/DDBJ whole genome shotgun (WGS) entry which is preliminary data.</text>
</comment>
<evidence type="ECO:0000256" key="1">
    <source>
        <dbReference type="ARBA" id="ARBA00022676"/>
    </source>
</evidence>
<dbReference type="InterPro" id="IPR001296">
    <property type="entry name" value="Glyco_trans_1"/>
</dbReference>
<dbReference type="Pfam" id="PF00534">
    <property type="entry name" value="Glycos_transf_1"/>
    <property type="match status" value="1"/>
</dbReference>
<proteinExistence type="predicted"/>
<name>A0ABS7ZDN9_9MICO</name>
<dbReference type="PANTHER" id="PTHR12526">
    <property type="entry name" value="GLYCOSYLTRANSFERASE"/>
    <property type="match status" value="1"/>
</dbReference>
<dbReference type="InterPro" id="IPR028098">
    <property type="entry name" value="Glyco_trans_4-like_N"/>
</dbReference>
<dbReference type="Gene3D" id="3.40.50.2000">
    <property type="entry name" value="Glycogen Phosphorylase B"/>
    <property type="match status" value="2"/>
</dbReference>
<protein>
    <submittedName>
        <fullName evidence="5">Glycosyltransferase family 4 protein</fullName>
    </submittedName>
</protein>
<gene>
    <name evidence="5" type="ORF">LEP48_04335</name>
</gene>
<keyword evidence="1" id="KW-0328">Glycosyltransferase</keyword>
<feature type="domain" description="Glycosyltransferase subfamily 4-like N-terminal" evidence="4">
    <location>
        <begin position="15"/>
        <end position="193"/>
    </location>
</feature>